<dbReference type="PROSITE" id="PS50042">
    <property type="entry name" value="CNMP_BINDING_3"/>
    <property type="match status" value="1"/>
</dbReference>
<evidence type="ECO:0000256" key="4">
    <source>
        <dbReference type="ARBA" id="ARBA00023012"/>
    </source>
</evidence>
<evidence type="ECO:0000256" key="3">
    <source>
        <dbReference type="ARBA" id="ARBA00022777"/>
    </source>
</evidence>
<proteinExistence type="predicted"/>
<dbReference type="SMART" id="SM00387">
    <property type="entry name" value="HATPase_c"/>
    <property type="match status" value="1"/>
</dbReference>
<dbReference type="InterPro" id="IPR003594">
    <property type="entry name" value="HATPase_dom"/>
</dbReference>
<evidence type="ECO:0000313" key="8">
    <source>
        <dbReference type="Proteomes" id="UP000465304"/>
    </source>
</evidence>
<dbReference type="InterPro" id="IPR036890">
    <property type="entry name" value="HATPase_C_sf"/>
</dbReference>
<dbReference type="SUPFAM" id="SSF51206">
    <property type="entry name" value="cAMP-binding domain-like"/>
    <property type="match status" value="1"/>
</dbReference>
<evidence type="ECO:0000259" key="5">
    <source>
        <dbReference type="PROSITE" id="PS50042"/>
    </source>
</evidence>
<keyword evidence="8" id="KW-1185">Reference proteome</keyword>
<dbReference type="PROSITE" id="PS50109">
    <property type="entry name" value="HIS_KIN"/>
    <property type="match status" value="1"/>
</dbReference>
<dbReference type="AlphaFoldDB" id="A0A7I9ZLS1"/>
<keyword evidence="3 7" id="KW-0418">Kinase</keyword>
<evidence type="ECO:0000259" key="6">
    <source>
        <dbReference type="PROSITE" id="PS50109"/>
    </source>
</evidence>
<dbReference type="EMBL" id="BLLB01000002">
    <property type="protein sequence ID" value="GFH01667.1"/>
    <property type="molecule type" value="Genomic_DNA"/>
</dbReference>
<feature type="domain" description="Cyclic nucleotide-binding" evidence="5">
    <location>
        <begin position="42"/>
        <end position="147"/>
    </location>
</feature>
<dbReference type="Pfam" id="PF02518">
    <property type="entry name" value="HATPase_c"/>
    <property type="match status" value="1"/>
</dbReference>
<dbReference type="Pfam" id="PF00027">
    <property type="entry name" value="cNMP_binding"/>
    <property type="match status" value="1"/>
</dbReference>
<keyword evidence="3 7" id="KW-0808">Transferase</keyword>
<name>A0A7I9ZLS1_9MYCO</name>
<dbReference type="InterPro" id="IPR005467">
    <property type="entry name" value="His_kinase_dom"/>
</dbReference>
<evidence type="ECO:0000256" key="2">
    <source>
        <dbReference type="ARBA" id="ARBA00012438"/>
    </source>
</evidence>
<dbReference type="PANTHER" id="PTHR43065:SF48">
    <property type="entry name" value="HISTIDINE KINASE"/>
    <property type="match status" value="1"/>
</dbReference>
<protein>
    <recommendedName>
        <fullName evidence="2">histidine kinase</fullName>
        <ecNumber evidence="2">2.7.13.3</ecNumber>
    </recommendedName>
</protein>
<sequence length="518" mass="56867">MADCDTLWVESAPGDTRFTKLRLEGTTMGEKCLPDELRTLFLFEALTYEQLQTLCDNGHIATFQPGPIHIEGEPATCFYVLIDGELVMSKRSGGVDIETNRTSQRGVYCGAWSAYIPGEEHVYQATVRVTRPSRFFVLDAHAFAEFMHREFPMAVHLLEGHMVGGLRQRQILGQREKLLALGQLSAGLTHQLNNPAGATARAVADLREGVGKMRHKLAMLADGEFTPAALKVLVSIQDEVAEQVAKSKSQELTALETSDREDQIGDWLDDHGIAAAWDYAPTFVEAGLDVDWLERVEASIADVDCSATLPGAIGWLKYTIDNELLMNQIAEASKRISALLAGAKQYSQMDRAEYQTADIHELLHSTLMMFGGKIGKDTPVKLVKEYDKSLPELGCYPGDLNQVWTNIVDNAIQAMDGRGTLTIRTMRESESTIRVEIADDGPGIPEDIIERIFTPFFTTKPFGEGTGLGLDLAWRIVVEKHHGNLSVESRPGNTKFVVCLPLHAPAPALAADDVATGA</sequence>
<comment type="caution">
    <text evidence="7">The sequence shown here is derived from an EMBL/GenBank/DDBJ whole genome shotgun (WGS) entry which is preliminary data.</text>
</comment>
<organism evidence="7 8">
    <name type="scientific">Mycolicibacterium hippocampi</name>
    <dbReference type="NCBI Taxonomy" id="659824"/>
    <lineage>
        <taxon>Bacteria</taxon>
        <taxon>Bacillati</taxon>
        <taxon>Actinomycetota</taxon>
        <taxon>Actinomycetes</taxon>
        <taxon>Mycobacteriales</taxon>
        <taxon>Mycobacteriaceae</taxon>
        <taxon>Mycolicibacterium</taxon>
    </lineage>
</organism>
<evidence type="ECO:0000313" key="7">
    <source>
        <dbReference type="EMBL" id="GFH01667.1"/>
    </source>
</evidence>
<dbReference type="PANTHER" id="PTHR43065">
    <property type="entry name" value="SENSOR HISTIDINE KINASE"/>
    <property type="match status" value="1"/>
</dbReference>
<dbReference type="GO" id="GO:0004673">
    <property type="term" value="F:protein histidine kinase activity"/>
    <property type="evidence" value="ECO:0007669"/>
    <property type="project" value="UniProtKB-EC"/>
</dbReference>
<dbReference type="GO" id="GO:0000160">
    <property type="term" value="P:phosphorelay signal transduction system"/>
    <property type="evidence" value="ECO:0007669"/>
    <property type="project" value="UniProtKB-KW"/>
</dbReference>
<dbReference type="PRINTS" id="PR00344">
    <property type="entry name" value="BCTRLSENSOR"/>
</dbReference>
<dbReference type="InterPro" id="IPR014710">
    <property type="entry name" value="RmlC-like_jellyroll"/>
</dbReference>
<dbReference type="Proteomes" id="UP000465304">
    <property type="component" value="Unassembled WGS sequence"/>
</dbReference>
<dbReference type="Gene3D" id="1.10.287.130">
    <property type="match status" value="1"/>
</dbReference>
<gene>
    <name evidence="7" type="ORF">MHIP_21500</name>
</gene>
<keyword evidence="4" id="KW-0902">Two-component regulatory system</keyword>
<dbReference type="CDD" id="cd00038">
    <property type="entry name" value="CAP_ED"/>
    <property type="match status" value="1"/>
</dbReference>
<dbReference type="Gene3D" id="3.30.565.10">
    <property type="entry name" value="Histidine kinase-like ATPase, C-terminal domain"/>
    <property type="match status" value="1"/>
</dbReference>
<feature type="domain" description="Histidine kinase" evidence="6">
    <location>
        <begin position="325"/>
        <end position="504"/>
    </location>
</feature>
<dbReference type="InterPro" id="IPR018490">
    <property type="entry name" value="cNMP-bd_dom_sf"/>
</dbReference>
<evidence type="ECO:0000256" key="1">
    <source>
        <dbReference type="ARBA" id="ARBA00000085"/>
    </source>
</evidence>
<dbReference type="InterPro" id="IPR004358">
    <property type="entry name" value="Sig_transdc_His_kin-like_C"/>
</dbReference>
<reference evidence="7 8" key="1">
    <citation type="journal article" date="2019" name="Emerg. Microbes Infect.">
        <title>Comprehensive subspecies identification of 175 nontuberculous mycobacteria species based on 7547 genomic profiles.</title>
        <authorList>
            <person name="Matsumoto Y."/>
            <person name="Kinjo T."/>
            <person name="Motooka D."/>
            <person name="Nabeya D."/>
            <person name="Jung N."/>
            <person name="Uechi K."/>
            <person name="Horii T."/>
            <person name="Iida T."/>
            <person name="Fujita J."/>
            <person name="Nakamura S."/>
        </authorList>
    </citation>
    <scope>NUCLEOTIDE SEQUENCE [LARGE SCALE GENOMIC DNA]</scope>
    <source>
        <strain evidence="7 8">JCM 30996</strain>
    </source>
</reference>
<accession>A0A7I9ZLS1</accession>
<dbReference type="Gene3D" id="2.60.120.10">
    <property type="entry name" value="Jelly Rolls"/>
    <property type="match status" value="1"/>
</dbReference>
<dbReference type="EC" id="2.7.13.3" evidence="2"/>
<comment type="catalytic activity">
    <reaction evidence="1">
        <text>ATP + protein L-histidine = ADP + protein N-phospho-L-histidine.</text>
        <dbReference type="EC" id="2.7.13.3"/>
    </reaction>
</comment>
<dbReference type="SUPFAM" id="SSF55874">
    <property type="entry name" value="ATPase domain of HSP90 chaperone/DNA topoisomerase II/histidine kinase"/>
    <property type="match status" value="1"/>
</dbReference>
<dbReference type="InterPro" id="IPR000595">
    <property type="entry name" value="cNMP-bd_dom"/>
</dbReference>